<evidence type="ECO:0000259" key="9">
    <source>
        <dbReference type="Pfam" id="PF02771"/>
    </source>
</evidence>
<dbReference type="Gene3D" id="2.40.110.10">
    <property type="entry name" value="Butyryl-CoA Dehydrogenase, subunit A, domain 2"/>
    <property type="match status" value="1"/>
</dbReference>
<organism evidence="10 11">
    <name type="scientific">Aquibium pacificus</name>
    <dbReference type="NCBI Taxonomy" id="3153579"/>
    <lineage>
        <taxon>Bacteria</taxon>
        <taxon>Pseudomonadati</taxon>
        <taxon>Pseudomonadota</taxon>
        <taxon>Alphaproteobacteria</taxon>
        <taxon>Hyphomicrobiales</taxon>
        <taxon>Phyllobacteriaceae</taxon>
        <taxon>Aquibium</taxon>
    </lineage>
</organism>
<evidence type="ECO:0000259" key="7">
    <source>
        <dbReference type="Pfam" id="PF00441"/>
    </source>
</evidence>
<gene>
    <name evidence="10" type="ORF">ABGN05_00575</name>
</gene>
<protein>
    <submittedName>
        <fullName evidence="10">Acyl-CoA dehydrogenase family protein</fullName>
    </submittedName>
</protein>
<evidence type="ECO:0000313" key="11">
    <source>
        <dbReference type="Proteomes" id="UP001556692"/>
    </source>
</evidence>
<accession>A0ABV3SBN1</accession>
<dbReference type="Pfam" id="PF02770">
    <property type="entry name" value="Acyl-CoA_dh_M"/>
    <property type="match status" value="1"/>
</dbReference>
<keyword evidence="5 6" id="KW-0560">Oxidoreductase</keyword>
<dbReference type="InterPro" id="IPR013786">
    <property type="entry name" value="AcylCoA_DH/ox_N"/>
</dbReference>
<dbReference type="Gene3D" id="1.10.540.10">
    <property type="entry name" value="Acyl-CoA dehydrogenase/oxidase, N-terminal domain"/>
    <property type="match status" value="1"/>
</dbReference>
<name>A0ABV3SBN1_9HYPH</name>
<dbReference type="Proteomes" id="UP001556692">
    <property type="component" value="Unassembled WGS sequence"/>
</dbReference>
<dbReference type="InterPro" id="IPR006091">
    <property type="entry name" value="Acyl-CoA_Oxase/DH_mid-dom"/>
</dbReference>
<dbReference type="SUPFAM" id="SSF56645">
    <property type="entry name" value="Acyl-CoA dehydrogenase NM domain-like"/>
    <property type="match status" value="1"/>
</dbReference>
<keyword evidence="4 6" id="KW-0274">FAD</keyword>
<evidence type="ECO:0000256" key="1">
    <source>
        <dbReference type="ARBA" id="ARBA00001974"/>
    </source>
</evidence>
<dbReference type="InterPro" id="IPR050741">
    <property type="entry name" value="Acyl-CoA_dehydrogenase"/>
</dbReference>
<reference evidence="10 11" key="1">
    <citation type="submission" date="2024-05" db="EMBL/GenBank/DDBJ databases">
        <authorList>
            <person name="Jiang F."/>
        </authorList>
    </citation>
    <scope>NUCLEOTIDE SEQUENCE [LARGE SCALE GENOMIC DNA]</scope>
    <source>
        <strain evidence="10 11">LZ166</strain>
    </source>
</reference>
<dbReference type="PROSITE" id="PS00072">
    <property type="entry name" value="ACYL_COA_DH_1"/>
    <property type="match status" value="1"/>
</dbReference>
<dbReference type="InterPro" id="IPR009075">
    <property type="entry name" value="AcylCo_DH/oxidase_C"/>
</dbReference>
<sequence>MKFTPEHQDLRRTVAKFVETELDPYVDKWEAAEEFPSHDILKKLGDLGLLGIKYDPAYGGLGLDFSYSMVMAEELGLCACGGVPMAIGVHTDMCTPALNRFGSDHVKSNFLAPSIAGDVVGCLGVSEPGAGSDVAATKTIARRDGVDYVISGTKMWITNGMKADWCCLLANTSEGLPHRNKSLICVPMDARGITRQKIRKIGMHSSDTAQLFFDEVRVPAANLIGQEGMGFTYQMLQFQEERLYLTASSIKGFDRLIDLTIDYTSERNAFGKSILDNQVVHFRLAELRTEVEALRALAWSAVEQYVAGSDVTKLASMAKLKTGRLAREITDTCLQYWGGMGFTADNPVSRAYRDTRLLSIGAGADEVMLGIICKLEGTLPGTGNRARNAG</sequence>
<proteinExistence type="inferred from homology"/>
<feature type="domain" description="Acyl-CoA oxidase/dehydrogenase middle" evidence="8">
    <location>
        <begin position="122"/>
        <end position="216"/>
    </location>
</feature>
<evidence type="ECO:0000256" key="6">
    <source>
        <dbReference type="RuleBase" id="RU362125"/>
    </source>
</evidence>
<dbReference type="Gene3D" id="1.20.140.10">
    <property type="entry name" value="Butyryl-CoA Dehydrogenase, subunit A, domain 3"/>
    <property type="match status" value="1"/>
</dbReference>
<comment type="cofactor">
    <cofactor evidence="1 6">
        <name>FAD</name>
        <dbReference type="ChEBI" id="CHEBI:57692"/>
    </cofactor>
</comment>
<keyword evidence="11" id="KW-1185">Reference proteome</keyword>
<dbReference type="Pfam" id="PF02771">
    <property type="entry name" value="Acyl-CoA_dh_N"/>
    <property type="match status" value="1"/>
</dbReference>
<dbReference type="InterPro" id="IPR037069">
    <property type="entry name" value="AcylCoA_DH/ox_N_sf"/>
</dbReference>
<comment type="similarity">
    <text evidence="2 6">Belongs to the acyl-CoA dehydrogenase family.</text>
</comment>
<dbReference type="PANTHER" id="PTHR48083:SF6">
    <property type="entry name" value="ACYL-COA DEHYDROGENASE 6"/>
    <property type="match status" value="1"/>
</dbReference>
<evidence type="ECO:0000256" key="4">
    <source>
        <dbReference type="ARBA" id="ARBA00022827"/>
    </source>
</evidence>
<dbReference type="EMBL" id="JBDPGJ010000001">
    <property type="protein sequence ID" value="MEX0404149.1"/>
    <property type="molecule type" value="Genomic_DNA"/>
</dbReference>
<dbReference type="PANTHER" id="PTHR48083">
    <property type="entry name" value="MEDIUM-CHAIN SPECIFIC ACYL-COA DEHYDROGENASE, MITOCHONDRIAL-RELATED"/>
    <property type="match status" value="1"/>
</dbReference>
<dbReference type="RefSeq" id="WP_367952052.1">
    <property type="nucleotide sequence ID" value="NZ_JBDPGJ010000001.1"/>
</dbReference>
<evidence type="ECO:0000256" key="2">
    <source>
        <dbReference type="ARBA" id="ARBA00009347"/>
    </source>
</evidence>
<dbReference type="InterPro" id="IPR006089">
    <property type="entry name" value="Acyl-CoA_DH_CS"/>
</dbReference>
<dbReference type="Pfam" id="PF00441">
    <property type="entry name" value="Acyl-CoA_dh_1"/>
    <property type="match status" value="1"/>
</dbReference>
<dbReference type="PROSITE" id="PS00073">
    <property type="entry name" value="ACYL_COA_DH_2"/>
    <property type="match status" value="1"/>
</dbReference>
<feature type="domain" description="Acyl-CoA dehydrogenase/oxidase N-terminal" evidence="9">
    <location>
        <begin position="4"/>
        <end position="118"/>
    </location>
</feature>
<evidence type="ECO:0000313" key="10">
    <source>
        <dbReference type="EMBL" id="MEX0404149.1"/>
    </source>
</evidence>
<dbReference type="InterPro" id="IPR009100">
    <property type="entry name" value="AcylCoA_DH/oxidase_NM_dom_sf"/>
</dbReference>
<dbReference type="SUPFAM" id="SSF47203">
    <property type="entry name" value="Acyl-CoA dehydrogenase C-terminal domain-like"/>
    <property type="match status" value="1"/>
</dbReference>
<comment type="caution">
    <text evidence="10">The sequence shown here is derived from an EMBL/GenBank/DDBJ whole genome shotgun (WGS) entry which is preliminary data.</text>
</comment>
<evidence type="ECO:0000256" key="5">
    <source>
        <dbReference type="ARBA" id="ARBA00023002"/>
    </source>
</evidence>
<keyword evidence="3 6" id="KW-0285">Flavoprotein</keyword>
<dbReference type="InterPro" id="IPR036250">
    <property type="entry name" value="AcylCo_DH-like_C"/>
</dbReference>
<evidence type="ECO:0000256" key="3">
    <source>
        <dbReference type="ARBA" id="ARBA00022630"/>
    </source>
</evidence>
<feature type="domain" description="Acyl-CoA dehydrogenase/oxidase C-terminal" evidence="7">
    <location>
        <begin position="228"/>
        <end position="373"/>
    </location>
</feature>
<dbReference type="InterPro" id="IPR046373">
    <property type="entry name" value="Acyl-CoA_Oxase/DH_mid-dom_sf"/>
</dbReference>
<evidence type="ECO:0000259" key="8">
    <source>
        <dbReference type="Pfam" id="PF02770"/>
    </source>
</evidence>